<dbReference type="RefSeq" id="WP_061434104.1">
    <property type="nucleotide sequence ID" value="NZ_CP014546.1"/>
</dbReference>
<dbReference type="Proteomes" id="UP000070516">
    <property type="component" value="Chromosome"/>
</dbReference>
<dbReference type="EMBL" id="CP014546">
    <property type="protein sequence ID" value="AMN77229.1"/>
    <property type="molecule type" value="Genomic_DNA"/>
</dbReference>
<proteinExistence type="inferred from homology"/>
<evidence type="ECO:0000256" key="11">
    <source>
        <dbReference type="RuleBase" id="RU363032"/>
    </source>
</evidence>
<dbReference type="PROSITE" id="PS50928">
    <property type="entry name" value="ABC_TM1"/>
    <property type="match status" value="1"/>
</dbReference>
<reference evidence="13 14" key="1">
    <citation type="submission" date="2016-02" db="EMBL/GenBank/DDBJ databases">
        <title>Complete genome sequence of Pseudomonas azotoformans S4.</title>
        <authorList>
            <person name="Fang Y."/>
            <person name="Wu L."/>
            <person name="Feng G."/>
        </authorList>
    </citation>
    <scope>NUCLEOTIDE SEQUENCE [LARGE SCALE GENOMIC DNA]</scope>
    <source>
        <strain evidence="13 14">S4</strain>
    </source>
</reference>
<feature type="domain" description="ABC transmembrane type-1" evidence="12">
    <location>
        <begin position="18"/>
        <end position="215"/>
    </location>
</feature>
<dbReference type="KEGG" id="pazo:AYR47_02330"/>
<comment type="subcellular location">
    <subcellularLocation>
        <location evidence="1">Cell inner membrane</location>
        <topology evidence="1">Multi-pass membrane protein</topology>
    </subcellularLocation>
    <subcellularLocation>
        <location evidence="11">Cell membrane</location>
        <topology evidence="11">Multi-pass membrane protein</topology>
    </subcellularLocation>
</comment>
<evidence type="ECO:0000313" key="14">
    <source>
        <dbReference type="Proteomes" id="UP000070516"/>
    </source>
</evidence>
<sequence>MIDWSFLLEITQKLIAGLPLTIQLAAVSLAIGFVLAVIVAGAAASRFSVIRWLAKTHVELFRGTPLLVQIFLIYYGLGQIPELRHSVLWPFLREPYWCAILALALNTSAYTAEIIRGAVQGVPTGEVEAARACGMSGLLLRRRVIWPIALRQGLPVYGSEIILMIKGTSLASIITLTEVTGISYKLISSTYRVFEIFIVTGAVYLLLTSLTGLAISLLERRLNAHHAHRRS</sequence>
<evidence type="ECO:0000256" key="1">
    <source>
        <dbReference type="ARBA" id="ARBA00004429"/>
    </source>
</evidence>
<evidence type="ECO:0000256" key="8">
    <source>
        <dbReference type="ARBA" id="ARBA00022989"/>
    </source>
</evidence>
<dbReference type="NCBIfam" id="TIGR01726">
    <property type="entry name" value="HEQRo_perm_3TM"/>
    <property type="match status" value="1"/>
</dbReference>
<dbReference type="InterPro" id="IPR035906">
    <property type="entry name" value="MetI-like_sf"/>
</dbReference>
<keyword evidence="3 11" id="KW-0813">Transport</keyword>
<dbReference type="AlphaFoldDB" id="A0A127HRX8"/>
<keyword evidence="6 11" id="KW-0812">Transmembrane</keyword>
<comment type="similarity">
    <text evidence="2">Belongs to the binding-protein-dependent transport system permease family. HisMQ subfamily.</text>
</comment>
<evidence type="ECO:0000259" key="12">
    <source>
        <dbReference type="PROSITE" id="PS50928"/>
    </source>
</evidence>
<evidence type="ECO:0000256" key="9">
    <source>
        <dbReference type="ARBA" id="ARBA00023136"/>
    </source>
</evidence>
<feature type="transmembrane region" description="Helical" evidence="11">
    <location>
        <begin position="161"/>
        <end position="184"/>
    </location>
</feature>
<feature type="transmembrane region" description="Helical" evidence="11">
    <location>
        <begin position="196"/>
        <end position="218"/>
    </location>
</feature>
<dbReference type="InterPro" id="IPR010065">
    <property type="entry name" value="AA_ABC_transptr_permease_3TM"/>
</dbReference>
<keyword evidence="8 11" id="KW-1133">Transmembrane helix</keyword>
<evidence type="ECO:0000256" key="4">
    <source>
        <dbReference type="ARBA" id="ARBA00022475"/>
    </source>
</evidence>
<dbReference type="InterPro" id="IPR000515">
    <property type="entry name" value="MetI-like"/>
</dbReference>
<feature type="transmembrane region" description="Helical" evidence="11">
    <location>
        <begin position="20"/>
        <end position="44"/>
    </location>
</feature>
<dbReference type="GO" id="GO:0006865">
    <property type="term" value="P:amino acid transport"/>
    <property type="evidence" value="ECO:0007669"/>
    <property type="project" value="UniProtKB-KW"/>
</dbReference>
<dbReference type="GO" id="GO:0043190">
    <property type="term" value="C:ATP-binding cassette (ABC) transporter complex"/>
    <property type="evidence" value="ECO:0007669"/>
    <property type="project" value="InterPro"/>
</dbReference>
<organism evidence="13 14">
    <name type="scientific">Pseudomonas azotoformans</name>
    <dbReference type="NCBI Taxonomy" id="47878"/>
    <lineage>
        <taxon>Bacteria</taxon>
        <taxon>Pseudomonadati</taxon>
        <taxon>Pseudomonadota</taxon>
        <taxon>Gammaproteobacteria</taxon>
        <taxon>Pseudomonadales</taxon>
        <taxon>Pseudomonadaceae</taxon>
        <taxon>Pseudomonas</taxon>
    </lineage>
</organism>
<evidence type="ECO:0000256" key="2">
    <source>
        <dbReference type="ARBA" id="ARBA00010072"/>
    </source>
</evidence>
<accession>A0A127HRX8</accession>
<keyword evidence="7" id="KW-0029">Amino-acid transport</keyword>
<dbReference type="PANTHER" id="PTHR30614:SF10">
    <property type="entry name" value="ARGININE ABC TRANSPORTER PERMEASE PROTEIN ARTM"/>
    <property type="match status" value="1"/>
</dbReference>
<evidence type="ECO:0000256" key="10">
    <source>
        <dbReference type="ARBA" id="ARBA00040319"/>
    </source>
</evidence>
<evidence type="ECO:0000256" key="5">
    <source>
        <dbReference type="ARBA" id="ARBA00022519"/>
    </source>
</evidence>
<evidence type="ECO:0000256" key="3">
    <source>
        <dbReference type="ARBA" id="ARBA00022448"/>
    </source>
</evidence>
<keyword evidence="9 11" id="KW-0472">Membrane</keyword>
<dbReference type="GO" id="GO:0022857">
    <property type="term" value="F:transmembrane transporter activity"/>
    <property type="evidence" value="ECO:0007669"/>
    <property type="project" value="InterPro"/>
</dbReference>
<keyword evidence="4" id="KW-1003">Cell membrane</keyword>
<dbReference type="CDD" id="cd06261">
    <property type="entry name" value="TM_PBP2"/>
    <property type="match status" value="1"/>
</dbReference>
<evidence type="ECO:0000256" key="7">
    <source>
        <dbReference type="ARBA" id="ARBA00022970"/>
    </source>
</evidence>
<evidence type="ECO:0000313" key="13">
    <source>
        <dbReference type="EMBL" id="AMN77229.1"/>
    </source>
</evidence>
<dbReference type="Gene3D" id="1.10.3720.10">
    <property type="entry name" value="MetI-like"/>
    <property type="match status" value="1"/>
</dbReference>
<dbReference type="Pfam" id="PF00528">
    <property type="entry name" value="BPD_transp_1"/>
    <property type="match status" value="1"/>
</dbReference>
<keyword evidence="5" id="KW-0997">Cell inner membrane</keyword>
<dbReference type="PANTHER" id="PTHR30614">
    <property type="entry name" value="MEMBRANE COMPONENT OF AMINO ACID ABC TRANSPORTER"/>
    <property type="match status" value="1"/>
</dbReference>
<name>A0A127HRX8_PSEAZ</name>
<gene>
    <name evidence="13" type="ORF">AYR47_02330</name>
</gene>
<dbReference type="SUPFAM" id="SSF161098">
    <property type="entry name" value="MetI-like"/>
    <property type="match status" value="1"/>
</dbReference>
<protein>
    <recommendedName>
        <fullName evidence="10">Arginine ABC transporter permease protein ArtM</fullName>
    </recommendedName>
</protein>
<dbReference type="InterPro" id="IPR043429">
    <property type="entry name" value="ArtM/GltK/GlnP/TcyL/YhdX-like"/>
</dbReference>
<evidence type="ECO:0000256" key="6">
    <source>
        <dbReference type="ARBA" id="ARBA00022692"/>
    </source>
</evidence>